<accession>A0A6J4R263</accession>
<dbReference type="InterPro" id="IPR050553">
    <property type="entry name" value="Thioredoxin_ResA/DsbE_sf"/>
</dbReference>
<dbReference type="PROSITE" id="PS51352">
    <property type="entry name" value="THIOREDOXIN_2"/>
    <property type="match status" value="1"/>
</dbReference>
<proteinExistence type="predicted"/>
<protein>
    <submittedName>
        <fullName evidence="2">ResA protein</fullName>
    </submittedName>
</protein>
<reference evidence="2" key="1">
    <citation type="submission" date="2020-02" db="EMBL/GenBank/DDBJ databases">
        <authorList>
            <person name="Meier V. D."/>
        </authorList>
    </citation>
    <scope>NUCLEOTIDE SEQUENCE</scope>
    <source>
        <strain evidence="2">AVDCRST_MAG58</strain>
    </source>
</reference>
<dbReference type="EMBL" id="CADCVF010000057">
    <property type="protein sequence ID" value="CAA9462058.1"/>
    <property type="molecule type" value="Genomic_DNA"/>
</dbReference>
<evidence type="ECO:0000259" key="1">
    <source>
        <dbReference type="PROSITE" id="PS51352"/>
    </source>
</evidence>
<dbReference type="InterPro" id="IPR036249">
    <property type="entry name" value="Thioredoxin-like_sf"/>
</dbReference>
<gene>
    <name evidence="2" type="ORF">AVDCRST_MAG58-2798</name>
</gene>
<dbReference type="InterPro" id="IPR000866">
    <property type="entry name" value="AhpC/TSA"/>
</dbReference>
<dbReference type="SUPFAM" id="SSF52833">
    <property type="entry name" value="Thioredoxin-like"/>
    <property type="match status" value="1"/>
</dbReference>
<dbReference type="Pfam" id="PF00578">
    <property type="entry name" value="AhpC-TSA"/>
    <property type="match status" value="1"/>
</dbReference>
<name>A0A6J4R263_9ACTN</name>
<dbReference type="Gene3D" id="3.40.30.10">
    <property type="entry name" value="Glutaredoxin"/>
    <property type="match status" value="1"/>
</dbReference>
<dbReference type="GO" id="GO:0016209">
    <property type="term" value="F:antioxidant activity"/>
    <property type="evidence" value="ECO:0007669"/>
    <property type="project" value="InterPro"/>
</dbReference>
<dbReference type="InterPro" id="IPR013766">
    <property type="entry name" value="Thioredoxin_domain"/>
</dbReference>
<dbReference type="PANTHER" id="PTHR42852">
    <property type="entry name" value="THIOL:DISULFIDE INTERCHANGE PROTEIN DSBE"/>
    <property type="match status" value="1"/>
</dbReference>
<organism evidence="2">
    <name type="scientific">uncultured Rubrobacteraceae bacterium</name>
    <dbReference type="NCBI Taxonomy" id="349277"/>
    <lineage>
        <taxon>Bacteria</taxon>
        <taxon>Bacillati</taxon>
        <taxon>Actinomycetota</taxon>
        <taxon>Rubrobacteria</taxon>
        <taxon>Rubrobacterales</taxon>
        <taxon>Rubrobacteraceae</taxon>
        <taxon>environmental samples</taxon>
    </lineage>
</organism>
<sequence>MKRLAIVFFVVLAAALFYRSFGSAETGTGSLTLPQPAPNVGDRAPGFGVVSVDGLDFELSDQGVYVLAFWSTLNKSSNQAAPGFEDLARRYEDDGASFAVVYVNSAPGDDNLPYTMLLDSTGELVSRYNVKRVPRLFVIEDGTVVYALDYYYEGYEKSLRVAIDEALSKEPEQGRQSALHEQ</sequence>
<dbReference type="AlphaFoldDB" id="A0A6J4R263"/>
<dbReference type="PANTHER" id="PTHR42852:SF17">
    <property type="entry name" value="THIOREDOXIN-LIKE PROTEIN HI_1115"/>
    <property type="match status" value="1"/>
</dbReference>
<feature type="domain" description="Thioredoxin" evidence="1">
    <location>
        <begin position="38"/>
        <end position="168"/>
    </location>
</feature>
<dbReference type="GO" id="GO:0016491">
    <property type="term" value="F:oxidoreductase activity"/>
    <property type="evidence" value="ECO:0007669"/>
    <property type="project" value="InterPro"/>
</dbReference>
<evidence type="ECO:0000313" key="2">
    <source>
        <dbReference type="EMBL" id="CAA9462058.1"/>
    </source>
</evidence>